<sequence length="644" mass="72935">MDFIKRLAEESYRVVLGTVVEIAAALPGVDYQWQEQPDEPATKNKKEIKHAESKTMVTTTTEQDIGSNVRQDRYHHEDTKQDSKARKPALSEKTPKATRAMQSSDVSEDDDTRSGLRRSVQEPEMSQARTERTEQDISVADTVAPKAATSKKRNRPVEPTGETGARPFKLRKVNPDPSPHLDDPNVVRGEERQREPELHGADQSFDSVSVKNDGDMDSRMPTDQRVATKDQLRPFTIQSGTAPDFGDAPVRLVVVSDQRSSRTALLLNNGFVEKSNGAIHAARQAEQAAEEAECRLSKLADFRRYAEDELAIAPARWQALEGIPEQELEMQRIARESKTLRKKLERSKVREREIHEDLKEAERTENVQCLEAIITVEDIFLQHELIDEDDDSTHQKVDLDEDFAVPSRHLAAFDRDGQSPRQFELTEKEAAEQAYWARYDEVKAAEVNFARRKQIAREQNDSQSVLRGLRPIQVGMDLTRRLIEAEDGFAAAKAHAVQLGVHIADSELSSGFIDTERDGAESDISVPRNLVDRPRMFQWLLEIPEVMDSNNSAKGWIDSLTFARGTKVEPEDVPELDQWDGPAVALKDSTSMIADGSRRRRIDRIEQRSGIDVIEAKRHWGQHNQRGFTSEGWDRAHRLFETGR</sequence>
<proteinExistence type="predicted"/>
<feature type="region of interest" description="Disordered" evidence="2">
    <location>
        <begin position="35"/>
        <end position="225"/>
    </location>
</feature>
<keyword evidence="4" id="KW-1185">Reference proteome</keyword>
<reference evidence="3" key="1">
    <citation type="submission" date="2021-12" db="EMBL/GenBank/DDBJ databases">
        <authorList>
            <person name="Zaccaron A."/>
            <person name="Stergiopoulos I."/>
        </authorList>
    </citation>
    <scope>NUCLEOTIDE SEQUENCE</scope>
    <source>
        <strain evidence="3">Race5_Kim</strain>
    </source>
</reference>
<evidence type="ECO:0000256" key="1">
    <source>
        <dbReference type="SAM" id="Coils"/>
    </source>
</evidence>
<evidence type="ECO:0000313" key="4">
    <source>
        <dbReference type="Proteomes" id="UP000756132"/>
    </source>
</evidence>
<dbReference type="GeneID" id="71982544"/>
<gene>
    <name evidence="3" type="ORF">CLAFUR5_02666</name>
</gene>
<organism evidence="3 4">
    <name type="scientific">Passalora fulva</name>
    <name type="common">Tomato leaf mold</name>
    <name type="synonym">Cladosporium fulvum</name>
    <dbReference type="NCBI Taxonomy" id="5499"/>
    <lineage>
        <taxon>Eukaryota</taxon>
        <taxon>Fungi</taxon>
        <taxon>Dikarya</taxon>
        <taxon>Ascomycota</taxon>
        <taxon>Pezizomycotina</taxon>
        <taxon>Dothideomycetes</taxon>
        <taxon>Dothideomycetidae</taxon>
        <taxon>Mycosphaerellales</taxon>
        <taxon>Mycosphaerellaceae</taxon>
        <taxon>Fulvia</taxon>
    </lineage>
</organism>
<name>A0A9Q8LA42_PASFU</name>
<dbReference type="Proteomes" id="UP000756132">
    <property type="component" value="Chromosome 2"/>
</dbReference>
<feature type="compositionally biased region" description="Polar residues" evidence="2">
    <location>
        <begin position="55"/>
        <end position="69"/>
    </location>
</feature>
<feature type="compositionally biased region" description="Basic and acidic residues" evidence="2">
    <location>
        <begin position="212"/>
        <end position="225"/>
    </location>
</feature>
<feature type="compositionally biased region" description="Basic and acidic residues" evidence="2">
    <location>
        <begin position="70"/>
        <end position="95"/>
    </location>
</feature>
<dbReference type="AlphaFoldDB" id="A0A9Q8LA42"/>
<dbReference type="OrthoDB" id="10667217at2759"/>
<reference evidence="3" key="2">
    <citation type="journal article" date="2022" name="Microb. Genom.">
        <title>A chromosome-scale genome assembly of the tomato pathogen Cladosporium fulvum reveals a compartmentalized genome architecture and the presence of a dispensable chromosome.</title>
        <authorList>
            <person name="Zaccaron A.Z."/>
            <person name="Chen L.H."/>
            <person name="Samaras A."/>
            <person name="Stergiopoulos I."/>
        </authorList>
    </citation>
    <scope>NUCLEOTIDE SEQUENCE</scope>
    <source>
        <strain evidence="3">Race5_Kim</strain>
    </source>
</reference>
<feature type="compositionally biased region" description="Basic and acidic residues" evidence="2">
    <location>
        <begin position="179"/>
        <end position="200"/>
    </location>
</feature>
<dbReference type="KEGG" id="ffu:CLAFUR5_02666"/>
<accession>A0A9Q8LA42</accession>
<dbReference type="OMA" id="IAPARWQ"/>
<feature type="compositionally biased region" description="Basic and acidic residues" evidence="2">
    <location>
        <begin position="40"/>
        <end position="53"/>
    </location>
</feature>
<evidence type="ECO:0000256" key="2">
    <source>
        <dbReference type="SAM" id="MobiDB-lite"/>
    </source>
</evidence>
<keyword evidence="1" id="KW-0175">Coiled coil</keyword>
<dbReference type="RefSeq" id="XP_047758097.1">
    <property type="nucleotide sequence ID" value="XM_047901814.1"/>
</dbReference>
<dbReference type="EMBL" id="CP090164">
    <property type="protein sequence ID" value="UJO13731.1"/>
    <property type="molecule type" value="Genomic_DNA"/>
</dbReference>
<protein>
    <submittedName>
        <fullName evidence="3">Uncharacterized protein</fullName>
    </submittedName>
</protein>
<feature type="coiled-coil region" evidence="1">
    <location>
        <begin position="330"/>
        <end position="364"/>
    </location>
</feature>
<evidence type="ECO:0000313" key="3">
    <source>
        <dbReference type="EMBL" id="UJO13731.1"/>
    </source>
</evidence>